<dbReference type="PROSITE" id="PS51471">
    <property type="entry name" value="FE2OG_OXY"/>
    <property type="match status" value="1"/>
</dbReference>
<dbReference type="Gene3D" id="2.60.120.590">
    <property type="entry name" value="Alpha-ketoglutarate-dependent dioxygenase AlkB-like"/>
    <property type="match status" value="1"/>
</dbReference>
<dbReference type="InterPro" id="IPR005123">
    <property type="entry name" value="Oxoglu/Fe-dep_dioxygenase_dom"/>
</dbReference>
<dbReference type="GO" id="GO:0006307">
    <property type="term" value="P:DNA alkylation repair"/>
    <property type="evidence" value="ECO:0007669"/>
    <property type="project" value="InterPro"/>
</dbReference>
<evidence type="ECO:0000259" key="1">
    <source>
        <dbReference type="PROSITE" id="PS51471"/>
    </source>
</evidence>
<keyword evidence="3" id="KW-1185">Reference proteome</keyword>
<dbReference type="AlphaFoldDB" id="L8GHW1"/>
<dbReference type="Pfam" id="PF13532">
    <property type="entry name" value="2OG-FeII_Oxy_2"/>
    <property type="match status" value="1"/>
</dbReference>
<dbReference type="KEGG" id="acan:ACA1_324960"/>
<sequence length="206" mass="23150">MDSAQVILCQGETKVVYKPDFMTPAESSALLALLCRDKDVWTRDKLRIYGKEVLSPRKVCAFGDAGTAYRYAGMDRASRAWPRELEAVRDKLEQLLGQRFNFALCNMYESGRDYIGWHADEERDIEPGSTIASVSLGDVRTFCLRPNARDSPDTSVDLADGSLLAMMGTTQATHKHCVPKRTSTKRADRVRINITFRLLRPRDAAS</sequence>
<dbReference type="InterPro" id="IPR032854">
    <property type="entry name" value="ALKBH3"/>
</dbReference>
<dbReference type="GO" id="GO:0051213">
    <property type="term" value="F:dioxygenase activity"/>
    <property type="evidence" value="ECO:0007669"/>
    <property type="project" value="InterPro"/>
</dbReference>
<dbReference type="OrthoDB" id="445341at2759"/>
<accession>L8GHW1</accession>
<reference evidence="2 3" key="1">
    <citation type="journal article" date="2013" name="Genome Biol.">
        <title>Genome of Acanthamoeba castellanii highlights extensive lateral gene transfer and early evolution of tyrosine kinase signaling.</title>
        <authorList>
            <person name="Clarke M."/>
            <person name="Lohan A.J."/>
            <person name="Liu B."/>
            <person name="Lagkouvardos I."/>
            <person name="Roy S."/>
            <person name="Zafar N."/>
            <person name="Bertelli C."/>
            <person name="Schilde C."/>
            <person name="Kianianmomeni A."/>
            <person name="Burglin T.R."/>
            <person name="Frech C."/>
            <person name="Turcotte B."/>
            <person name="Kopec K.O."/>
            <person name="Synnott J.M."/>
            <person name="Choo C."/>
            <person name="Paponov I."/>
            <person name="Finkler A."/>
            <person name="Soon Heng Tan C."/>
            <person name="Hutchins A.P."/>
            <person name="Weinmeier T."/>
            <person name="Rattei T."/>
            <person name="Chu J.S."/>
            <person name="Gimenez G."/>
            <person name="Irimia M."/>
            <person name="Rigden D.J."/>
            <person name="Fitzpatrick D.A."/>
            <person name="Lorenzo-Morales J."/>
            <person name="Bateman A."/>
            <person name="Chiu C.H."/>
            <person name="Tang P."/>
            <person name="Hegemann P."/>
            <person name="Fromm H."/>
            <person name="Raoult D."/>
            <person name="Greub G."/>
            <person name="Miranda-Saavedra D."/>
            <person name="Chen N."/>
            <person name="Nash P."/>
            <person name="Ginger M.L."/>
            <person name="Horn M."/>
            <person name="Schaap P."/>
            <person name="Caler L."/>
            <person name="Loftus B."/>
        </authorList>
    </citation>
    <scope>NUCLEOTIDE SEQUENCE [LARGE SCALE GENOMIC DNA]</scope>
    <source>
        <strain evidence="2 3">Neff</strain>
    </source>
</reference>
<protein>
    <submittedName>
        <fullName evidence="2">Alkylated dna repair protein, putative</fullName>
    </submittedName>
</protein>
<dbReference type="VEuPathDB" id="AmoebaDB:ACA1_324960"/>
<evidence type="ECO:0000313" key="3">
    <source>
        <dbReference type="Proteomes" id="UP000011083"/>
    </source>
</evidence>
<dbReference type="PANTHER" id="PTHR31212:SF4">
    <property type="entry name" value="ALPHA-KETOGLUTARATE-DEPENDENT DIOXYGENASE ALKB HOMOLOG 3"/>
    <property type="match status" value="1"/>
</dbReference>
<evidence type="ECO:0000313" key="2">
    <source>
        <dbReference type="EMBL" id="ELR12449.1"/>
    </source>
</evidence>
<feature type="domain" description="Fe2OG dioxygenase" evidence="1">
    <location>
        <begin position="99"/>
        <end position="200"/>
    </location>
</feature>
<dbReference type="RefSeq" id="XP_004334462.1">
    <property type="nucleotide sequence ID" value="XM_004334414.1"/>
</dbReference>
<dbReference type="InterPro" id="IPR027450">
    <property type="entry name" value="AlkB-like"/>
</dbReference>
<gene>
    <name evidence="2" type="ORF">ACA1_324960</name>
</gene>
<dbReference type="GeneID" id="14912951"/>
<dbReference type="PANTHER" id="PTHR31212">
    <property type="entry name" value="ALPHA-KETOGLUTARATE-DEPENDENT DIOXYGENASE ALKB HOMOLOG 3"/>
    <property type="match status" value="1"/>
</dbReference>
<dbReference type="EMBL" id="KB008116">
    <property type="protein sequence ID" value="ELR12449.1"/>
    <property type="molecule type" value="Genomic_DNA"/>
</dbReference>
<dbReference type="SUPFAM" id="SSF51197">
    <property type="entry name" value="Clavaminate synthase-like"/>
    <property type="match status" value="1"/>
</dbReference>
<proteinExistence type="predicted"/>
<dbReference type="OMA" id="FEFHQPT"/>
<name>L8GHW1_ACACF</name>
<organism evidence="2 3">
    <name type="scientific">Acanthamoeba castellanii (strain ATCC 30010 / Neff)</name>
    <dbReference type="NCBI Taxonomy" id="1257118"/>
    <lineage>
        <taxon>Eukaryota</taxon>
        <taxon>Amoebozoa</taxon>
        <taxon>Discosea</taxon>
        <taxon>Longamoebia</taxon>
        <taxon>Centramoebida</taxon>
        <taxon>Acanthamoebidae</taxon>
        <taxon>Acanthamoeba</taxon>
    </lineage>
</organism>
<dbReference type="Proteomes" id="UP000011083">
    <property type="component" value="Unassembled WGS sequence"/>
</dbReference>
<dbReference type="InterPro" id="IPR037151">
    <property type="entry name" value="AlkB-like_sf"/>
</dbReference>